<evidence type="ECO:0000256" key="1">
    <source>
        <dbReference type="SAM" id="MobiDB-lite"/>
    </source>
</evidence>
<feature type="transmembrane region" description="Helical" evidence="2">
    <location>
        <begin position="6"/>
        <end position="24"/>
    </location>
</feature>
<keyword evidence="2" id="KW-0472">Membrane</keyword>
<accession>A0A090KRV7</accession>
<evidence type="ECO:0000313" key="3">
    <source>
        <dbReference type="EMBL" id="CEE01419.1"/>
    </source>
</evidence>
<dbReference type="EMBL" id="CCRF01000045">
    <property type="protein sequence ID" value="CEE01419.1"/>
    <property type="molecule type" value="Genomic_DNA"/>
</dbReference>
<evidence type="ECO:0000313" key="4">
    <source>
        <dbReference type="Proteomes" id="UP000040576"/>
    </source>
</evidence>
<sequence>MVYLIVLTLIISLLALFAVIILYIRQNRLFHIEKRYKQLNDELEASVSAFIIEMKEENEAFINKIKQLQSSDKKNETIEPVNLNIERNGKDTVEYGTDYQVLTVSPPLFAGIKEYQKAVKQTTDIPEKETNVRKEDQSEAQSAADSDLHKIKQLLNAGYSIDEIAKTLHKGKTEIELLIKFSPDFFN</sequence>
<keyword evidence="4" id="KW-1185">Reference proteome</keyword>
<gene>
    <name evidence="3" type="ORF">BT1A1_1590</name>
</gene>
<proteinExistence type="predicted"/>
<dbReference type="AlphaFoldDB" id="A0A090KRV7"/>
<dbReference type="Proteomes" id="UP000040576">
    <property type="component" value="Unassembled WGS sequence"/>
</dbReference>
<dbReference type="RefSeq" id="WP_034769809.1">
    <property type="nucleotide sequence ID" value="NZ_CCRF01000045.1"/>
</dbReference>
<keyword evidence="2" id="KW-1133">Transmembrane helix</keyword>
<protein>
    <submittedName>
        <fullName evidence="3">Uncharacterized protein</fullName>
    </submittedName>
</protein>
<reference evidence="3 4" key="1">
    <citation type="submission" date="2014-07" db="EMBL/GenBank/DDBJ databases">
        <authorList>
            <person name="Wibberg Daniel"/>
        </authorList>
    </citation>
    <scope>NUCLEOTIDE SEQUENCE [LARGE SCALE GENOMIC DNA]</scope>
</reference>
<keyword evidence="2" id="KW-0812">Transmembrane</keyword>
<feature type="compositionally biased region" description="Basic and acidic residues" evidence="1">
    <location>
        <begin position="125"/>
        <end position="137"/>
    </location>
</feature>
<name>A0A090KRV7_9BACI</name>
<feature type="region of interest" description="Disordered" evidence="1">
    <location>
        <begin position="124"/>
        <end position="145"/>
    </location>
</feature>
<evidence type="ECO:0000256" key="2">
    <source>
        <dbReference type="SAM" id="Phobius"/>
    </source>
</evidence>
<organism evidence="3 4">
    <name type="scientific">Caldibacillus thermoamylovorans</name>
    <dbReference type="NCBI Taxonomy" id="35841"/>
    <lineage>
        <taxon>Bacteria</taxon>
        <taxon>Bacillati</taxon>
        <taxon>Bacillota</taxon>
        <taxon>Bacilli</taxon>
        <taxon>Bacillales</taxon>
        <taxon>Bacillaceae</taxon>
        <taxon>Caldibacillus</taxon>
    </lineage>
</organism>